<name>A0A915J6E6_ROMCU</name>
<sequence>MSETKKLTDIQKQILKSNRRYCANCKTNMHSTAQCYYRNNNNNNQRTNNRAAREQIVKYAVDQIKHQSMSVTL</sequence>
<organism evidence="1 2">
    <name type="scientific">Romanomermis culicivorax</name>
    <name type="common">Nematode worm</name>
    <dbReference type="NCBI Taxonomy" id="13658"/>
    <lineage>
        <taxon>Eukaryota</taxon>
        <taxon>Metazoa</taxon>
        <taxon>Ecdysozoa</taxon>
        <taxon>Nematoda</taxon>
        <taxon>Enoplea</taxon>
        <taxon>Dorylaimia</taxon>
        <taxon>Mermithida</taxon>
        <taxon>Mermithoidea</taxon>
        <taxon>Mermithidae</taxon>
        <taxon>Romanomermis</taxon>
    </lineage>
</organism>
<reference evidence="2" key="1">
    <citation type="submission" date="2022-11" db="UniProtKB">
        <authorList>
            <consortium name="WormBaseParasite"/>
        </authorList>
    </citation>
    <scope>IDENTIFICATION</scope>
</reference>
<dbReference type="Proteomes" id="UP000887565">
    <property type="component" value="Unplaced"/>
</dbReference>
<evidence type="ECO:0000313" key="1">
    <source>
        <dbReference type="Proteomes" id="UP000887565"/>
    </source>
</evidence>
<protein>
    <submittedName>
        <fullName evidence="2">Uncharacterized protein</fullName>
    </submittedName>
</protein>
<evidence type="ECO:0000313" key="2">
    <source>
        <dbReference type="WBParaSite" id="nRc.2.0.1.t21710-RA"/>
    </source>
</evidence>
<accession>A0A915J6E6</accession>
<dbReference type="AlphaFoldDB" id="A0A915J6E6"/>
<proteinExistence type="predicted"/>
<keyword evidence="1" id="KW-1185">Reference proteome</keyword>
<dbReference type="WBParaSite" id="nRc.2.0.1.t21710-RA">
    <property type="protein sequence ID" value="nRc.2.0.1.t21710-RA"/>
    <property type="gene ID" value="nRc.2.0.1.g21710"/>
</dbReference>